<dbReference type="CDD" id="cd02440">
    <property type="entry name" value="AdoMet_MTases"/>
    <property type="match status" value="1"/>
</dbReference>
<organism evidence="1 2">
    <name type="scientific">Candidatus Gallibacteroides avistercoris</name>
    <dbReference type="NCBI Taxonomy" id="2840833"/>
    <lineage>
        <taxon>Bacteria</taxon>
        <taxon>Pseudomonadati</taxon>
        <taxon>Bacteroidota</taxon>
        <taxon>Bacteroidia</taxon>
        <taxon>Bacteroidales</taxon>
        <taxon>Bacteroidaceae</taxon>
        <taxon>Bacteroidaceae incertae sedis</taxon>
        <taxon>Candidatus Gallibacteroides</taxon>
    </lineage>
</organism>
<dbReference type="GO" id="GO:0032259">
    <property type="term" value="P:methylation"/>
    <property type="evidence" value="ECO:0007669"/>
    <property type="project" value="UniProtKB-KW"/>
</dbReference>
<sequence length="263" mass="31139">MQKRHTDRELYFREQIYTTQTYVIPYISRFVAITPQTRVLEIGCGEGGNLTPFLDKGCECVGVDLMEWKIELGNKIFSDHPNHEKVKLIYEDIYNLTSQDIGLFDLVFLRDTIEHIPNQRRFMGVLKQFLKPEGRIFFAFPPWPMPFGGHQQTCRTRLASSIPFYHLLPMFLYTGMLKWFGENPRTIEGLKQIKETGIWIEQFKRYARESGYRVVYETCYFINPNYQIKFGLKPRKLVVLDKIPYVRDFFTTVYYCMLSVENG</sequence>
<proteinExistence type="predicted"/>
<dbReference type="AlphaFoldDB" id="A0A9D1SCX4"/>
<keyword evidence="1" id="KW-0808">Transferase</keyword>
<evidence type="ECO:0000313" key="2">
    <source>
        <dbReference type="Proteomes" id="UP000824112"/>
    </source>
</evidence>
<dbReference type="InterPro" id="IPR029063">
    <property type="entry name" value="SAM-dependent_MTases_sf"/>
</dbReference>
<dbReference type="GO" id="GO:0008168">
    <property type="term" value="F:methyltransferase activity"/>
    <property type="evidence" value="ECO:0007669"/>
    <property type="project" value="UniProtKB-KW"/>
</dbReference>
<gene>
    <name evidence="1" type="ORF">IAB03_08460</name>
</gene>
<reference evidence="1" key="1">
    <citation type="submission" date="2020-10" db="EMBL/GenBank/DDBJ databases">
        <authorList>
            <person name="Gilroy R."/>
        </authorList>
    </citation>
    <scope>NUCLEOTIDE SEQUENCE</scope>
    <source>
        <strain evidence="1">CHK158-818</strain>
    </source>
</reference>
<dbReference type="SUPFAM" id="SSF53335">
    <property type="entry name" value="S-adenosyl-L-methionine-dependent methyltransferases"/>
    <property type="match status" value="1"/>
</dbReference>
<dbReference type="EMBL" id="DVNA01000191">
    <property type="protein sequence ID" value="HIU55819.1"/>
    <property type="molecule type" value="Genomic_DNA"/>
</dbReference>
<keyword evidence="1" id="KW-0489">Methyltransferase</keyword>
<evidence type="ECO:0000313" key="1">
    <source>
        <dbReference type="EMBL" id="HIU55819.1"/>
    </source>
</evidence>
<dbReference type="Proteomes" id="UP000824112">
    <property type="component" value="Unassembled WGS sequence"/>
</dbReference>
<dbReference type="Gene3D" id="3.40.50.150">
    <property type="entry name" value="Vaccinia Virus protein VP39"/>
    <property type="match status" value="1"/>
</dbReference>
<dbReference type="PANTHER" id="PTHR43861">
    <property type="entry name" value="TRANS-ACONITATE 2-METHYLTRANSFERASE-RELATED"/>
    <property type="match status" value="1"/>
</dbReference>
<dbReference type="Pfam" id="PF13489">
    <property type="entry name" value="Methyltransf_23"/>
    <property type="match status" value="1"/>
</dbReference>
<name>A0A9D1SCX4_9BACT</name>
<reference evidence="1" key="2">
    <citation type="journal article" date="2021" name="PeerJ">
        <title>Extensive microbial diversity within the chicken gut microbiome revealed by metagenomics and culture.</title>
        <authorList>
            <person name="Gilroy R."/>
            <person name="Ravi A."/>
            <person name="Getino M."/>
            <person name="Pursley I."/>
            <person name="Horton D.L."/>
            <person name="Alikhan N.F."/>
            <person name="Baker D."/>
            <person name="Gharbi K."/>
            <person name="Hall N."/>
            <person name="Watson M."/>
            <person name="Adriaenssens E.M."/>
            <person name="Foster-Nyarko E."/>
            <person name="Jarju S."/>
            <person name="Secka A."/>
            <person name="Antonio M."/>
            <person name="Oren A."/>
            <person name="Chaudhuri R.R."/>
            <person name="La Ragione R."/>
            <person name="Hildebrand F."/>
            <person name="Pallen M.J."/>
        </authorList>
    </citation>
    <scope>NUCLEOTIDE SEQUENCE</scope>
    <source>
        <strain evidence="1">CHK158-818</strain>
    </source>
</reference>
<comment type="caution">
    <text evidence="1">The sequence shown here is derived from an EMBL/GenBank/DDBJ whole genome shotgun (WGS) entry which is preliminary data.</text>
</comment>
<protein>
    <submittedName>
        <fullName evidence="1">Class I SAM-dependent methyltransferase</fullName>
    </submittedName>
</protein>
<accession>A0A9D1SCX4</accession>